<keyword evidence="8" id="KW-1185">Reference proteome</keyword>
<evidence type="ECO:0000313" key="9">
    <source>
        <dbReference type="Proteomes" id="UP000051887"/>
    </source>
</evidence>
<evidence type="ECO:0000256" key="1">
    <source>
        <dbReference type="ARBA" id="ARBA00009437"/>
    </source>
</evidence>
<dbReference type="Pfam" id="PF03466">
    <property type="entry name" value="LysR_substrate"/>
    <property type="match status" value="1"/>
</dbReference>
<name>A0A0P1GC44_9RHOB</name>
<accession>A0A0P1GC44</accession>
<keyword evidence="2" id="KW-0805">Transcription regulation</keyword>
<comment type="similarity">
    <text evidence="1">Belongs to the LysR transcriptional regulatory family.</text>
</comment>
<dbReference type="GO" id="GO:0003700">
    <property type="term" value="F:DNA-binding transcription factor activity"/>
    <property type="evidence" value="ECO:0007669"/>
    <property type="project" value="InterPro"/>
</dbReference>
<dbReference type="InterPro" id="IPR005119">
    <property type="entry name" value="LysR_subst-bd"/>
</dbReference>
<evidence type="ECO:0000256" key="2">
    <source>
        <dbReference type="ARBA" id="ARBA00023015"/>
    </source>
</evidence>
<organism evidence="7 9">
    <name type="scientific">Thalassovita autumnalis</name>
    <dbReference type="NCBI Taxonomy" id="2072972"/>
    <lineage>
        <taxon>Bacteria</taxon>
        <taxon>Pseudomonadati</taxon>
        <taxon>Pseudomonadota</taxon>
        <taxon>Alphaproteobacteria</taxon>
        <taxon>Rhodobacterales</taxon>
        <taxon>Roseobacteraceae</taxon>
        <taxon>Thalassovita</taxon>
    </lineage>
</organism>
<gene>
    <name evidence="7" type="primary">cysL_1</name>
    <name evidence="6" type="ORF">TL5118_02804</name>
    <name evidence="7" type="ORF">TL5120_01163</name>
</gene>
<evidence type="ECO:0000313" key="7">
    <source>
        <dbReference type="EMBL" id="CUH71377.1"/>
    </source>
</evidence>
<dbReference type="PRINTS" id="PR00039">
    <property type="entry name" value="HTHLYSR"/>
</dbReference>
<evidence type="ECO:0000256" key="4">
    <source>
        <dbReference type="ARBA" id="ARBA00023163"/>
    </source>
</evidence>
<dbReference type="RefSeq" id="WP_058242696.1">
    <property type="nucleotide sequence ID" value="NZ_CYSB01000036.1"/>
</dbReference>
<dbReference type="InterPro" id="IPR036388">
    <property type="entry name" value="WH-like_DNA-bd_sf"/>
</dbReference>
<dbReference type="SUPFAM" id="SSF46785">
    <property type="entry name" value="Winged helix' DNA-binding domain"/>
    <property type="match status" value="1"/>
</dbReference>
<feature type="domain" description="HTH lysR-type" evidence="5">
    <location>
        <begin position="13"/>
        <end position="64"/>
    </location>
</feature>
<evidence type="ECO:0000256" key="3">
    <source>
        <dbReference type="ARBA" id="ARBA00023125"/>
    </source>
</evidence>
<dbReference type="PANTHER" id="PTHR30427:SF1">
    <property type="entry name" value="TRANSCRIPTIONAL ACTIVATOR PROTEIN LYSR"/>
    <property type="match status" value="1"/>
</dbReference>
<dbReference type="Proteomes" id="UP000051086">
    <property type="component" value="Unassembled WGS sequence"/>
</dbReference>
<dbReference type="InterPro" id="IPR000847">
    <property type="entry name" value="LysR_HTH_N"/>
</dbReference>
<dbReference type="AlphaFoldDB" id="A0A0P1GC44"/>
<dbReference type="Gene3D" id="1.10.10.10">
    <property type="entry name" value="Winged helix-like DNA-binding domain superfamily/Winged helix DNA-binding domain"/>
    <property type="match status" value="1"/>
</dbReference>
<protein>
    <submittedName>
        <fullName evidence="7">CysJI operon transcriptional activator</fullName>
    </submittedName>
</protein>
<sequence>MARKNWHSLPEYQAFRALMETGTASAAAAHLSLSQPAVSRSIANLEARTGYILFERDGGRLRPTAEALQLNRRLDPLFDALARIDGPIEPVRETLTLISPPSYTHRYLVDICASFMRAKPDYNLRILVATNDDMPRYVLEHSCDLALVGVDMTRSGLKTIPFRRSPAVCALPSDHPLAAKEQIEPTDLRDENLISLTQNNITRGTFDRIMAQAGVYKPPVMEADTWQFAADMVKAGVGVSILNPFPSALYPDDRIVYRRFNAPIHFTTTFFSSEDRPLSHVGRAFLRHVRLTTPQDGFSEAL</sequence>
<proteinExistence type="inferred from homology"/>
<dbReference type="Pfam" id="PF00126">
    <property type="entry name" value="HTH_1"/>
    <property type="match status" value="1"/>
</dbReference>
<dbReference type="GO" id="GO:0010628">
    <property type="term" value="P:positive regulation of gene expression"/>
    <property type="evidence" value="ECO:0007669"/>
    <property type="project" value="TreeGrafter"/>
</dbReference>
<dbReference type="Proteomes" id="UP000051887">
    <property type="component" value="Unassembled WGS sequence"/>
</dbReference>
<dbReference type="PANTHER" id="PTHR30427">
    <property type="entry name" value="TRANSCRIPTIONAL ACTIVATOR PROTEIN LYSR"/>
    <property type="match status" value="1"/>
</dbReference>
<dbReference type="GO" id="GO:0043565">
    <property type="term" value="F:sequence-specific DNA binding"/>
    <property type="evidence" value="ECO:0007669"/>
    <property type="project" value="TreeGrafter"/>
</dbReference>
<dbReference type="EMBL" id="CYSC01000020">
    <property type="protein sequence ID" value="CUH71377.1"/>
    <property type="molecule type" value="Genomic_DNA"/>
</dbReference>
<dbReference type="InterPro" id="IPR036390">
    <property type="entry name" value="WH_DNA-bd_sf"/>
</dbReference>
<dbReference type="OrthoDB" id="8479870at2"/>
<evidence type="ECO:0000259" key="5">
    <source>
        <dbReference type="PROSITE" id="PS50931"/>
    </source>
</evidence>
<dbReference type="EMBL" id="CYSB01000036">
    <property type="protein sequence ID" value="CUH68845.1"/>
    <property type="molecule type" value="Genomic_DNA"/>
</dbReference>
<evidence type="ECO:0000313" key="8">
    <source>
        <dbReference type="Proteomes" id="UP000051086"/>
    </source>
</evidence>
<keyword evidence="4" id="KW-0804">Transcription</keyword>
<reference evidence="7 9" key="2">
    <citation type="submission" date="2015-09" db="EMBL/GenBank/DDBJ databases">
        <authorList>
            <consortium name="Swine Surveillance"/>
        </authorList>
    </citation>
    <scope>NUCLEOTIDE SEQUENCE [LARGE SCALE GENOMIC DNA]</scope>
    <source>
        <strain evidence="7 9">5120</strain>
    </source>
</reference>
<dbReference type="Gene3D" id="3.40.190.290">
    <property type="match status" value="1"/>
</dbReference>
<dbReference type="SUPFAM" id="SSF53850">
    <property type="entry name" value="Periplasmic binding protein-like II"/>
    <property type="match status" value="1"/>
</dbReference>
<dbReference type="PROSITE" id="PS50931">
    <property type="entry name" value="HTH_LYSR"/>
    <property type="match status" value="1"/>
</dbReference>
<reference evidence="6 8" key="1">
    <citation type="submission" date="2015-09" db="EMBL/GenBank/DDBJ databases">
        <authorList>
            <person name="Rodrigo-Torres L."/>
            <person name="Arahal D.R."/>
        </authorList>
    </citation>
    <scope>NUCLEOTIDE SEQUENCE [LARGE SCALE GENOMIC DNA]</scope>
    <source>
        <strain evidence="6 8">CECT 5118</strain>
    </source>
</reference>
<evidence type="ECO:0000313" key="6">
    <source>
        <dbReference type="EMBL" id="CUH68845.1"/>
    </source>
</evidence>
<keyword evidence="3" id="KW-0238">DNA-binding</keyword>